<organism evidence="3 4">
    <name type="scientific">Postia placenta MAD-698-R-SB12</name>
    <dbReference type="NCBI Taxonomy" id="670580"/>
    <lineage>
        <taxon>Eukaryota</taxon>
        <taxon>Fungi</taxon>
        <taxon>Dikarya</taxon>
        <taxon>Basidiomycota</taxon>
        <taxon>Agaricomycotina</taxon>
        <taxon>Agaricomycetes</taxon>
        <taxon>Polyporales</taxon>
        <taxon>Adustoporiaceae</taxon>
        <taxon>Rhodonia</taxon>
    </lineage>
</organism>
<dbReference type="RefSeq" id="XP_024333635.1">
    <property type="nucleotide sequence ID" value="XM_024481500.1"/>
</dbReference>
<reference evidence="3 4" key="1">
    <citation type="submission" date="2017-04" db="EMBL/GenBank/DDBJ databases">
        <title>Genome Sequence of the Model Brown-Rot Fungus Postia placenta SB12.</title>
        <authorList>
            <consortium name="DOE Joint Genome Institute"/>
            <person name="Gaskell J."/>
            <person name="Kersten P."/>
            <person name="Larrondo L.F."/>
            <person name="Canessa P."/>
            <person name="Martinez D."/>
            <person name="Hibbett D."/>
            <person name="Schmoll M."/>
            <person name="Kubicek C.P."/>
            <person name="Martinez A.T."/>
            <person name="Yadav J."/>
            <person name="Master E."/>
            <person name="Magnuson J.K."/>
            <person name="James T."/>
            <person name="Yaver D."/>
            <person name="Berka R."/>
            <person name="Labutti K."/>
            <person name="Lipzen A."/>
            <person name="Aerts A."/>
            <person name="Barry K."/>
            <person name="Henrissat B."/>
            <person name="Blanchette R."/>
            <person name="Grigoriev I."/>
            <person name="Cullen D."/>
        </authorList>
    </citation>
    <scope>NUCLEOTIDE SEQUENCE [LARGE SCALE GENOMIC DNA]</scope>
    <source>
        <strain evidence="3 4">MAD-698-R-SB12</strain>
    </source>
</reference>
<proteinExistence type="predicted"/>
<feature type="region of interest" description="Disordered" evidence="1">
    <location>
        <begin position="39"/>
        <end position="76"/>
    </location>
</feature>
<name>A0A1X6MK62_9APHY</name>
<evidence type="ECO:0000256" key="2">
    <source>
        <dbReference type="SAM" id="Phobius"/>
    </source>
</evidence>
<dbReference type="OrthoDB" id="3784821at2759"/>
<dbReference type="GeneID" id="36326450"/>
<dbReference type="EMBL" id="KZ110611">
    <property type="protein sequence ID" value="OSX56841.1"/>
    <property type="molecule type" value="Genomic_DNA"/>
</dbReference>
<evidence type="ECO:0000313" key="3">
    <source>
        <dbReference type="EMBL" id="OSX56841.1"/>
    </source>
</evidence>
<keyword evidence="4" id="KW-1185">Reference proteome</keyword>
<keyword evidence="2" id="KW-0472">Membrane</keyword>
<feature type="transmembrane region" description="Helical" evidence="2">
    <location>
        <begin position="12"/>
        <end position="30"/>
    </location>
</feature>
<evidence type="ECO:0000313" key="4">
    <source>
        <dbReference type="Proteomes" id="UP000194127"/>
    </source>
</evidence>
<keyword evidence="2" id="KW-1133">Transmembrane helix</keyword>
<accession>A0A1X6MK62</accession>
<dbReference type="AlphaFoldDB" id="A0A1X6MK62"/>
<sequence length="76" mass="8790">MSARLSPQARRLRTIIVSVPIIGATSFVLYKRLVLGEPRRELPRPTPSQPDVDMHQRLVPIKPQPREDEPVRREEL</sequence>
<evidence type="ECO:0000256" key="1">
    <source>
        <dbReference type="SAM" id="MobiDB-lite"/>
    </source>
</evidence>
<protein>
    <submittedName>
        <fullName evidence="3">Uncharacterized protein</fullName>
    </submittedName>
</protein>
<feature type="compositionally biased region" description="Basic and acidic residues" evidence="1">
    <location>
        <begin position="64"/>
        <end position="76"/>
    </location>
</feature>
<dbReference type="Proteomes" id="UP000194127">
    <property type="component" value="Unassembled WGS sequence"/>
</dbReference>
<keyword evidence="2" id="KW-0812">Transmembrane</keyword>
<dbReference type="STRING" id="670580.A0A1X6MK62"/>
<gene>
    <name evidence="3" type="ORF">POSPLADRAFT_1062347</name>
</gene>